<organism evidence="2 3">
    <name type="scientific">Sander lucioperca</name>
    <name type="common">Pike-perch</name>
    <name type="synonym">Perca lucioperca</name>
    <dbReference type="NCBI Taxonomy" id="283035"/>
    <lineage>
        <taxon>Eukaryota</taxon>
        <taxon>Metazoa</taxon>
        <taxon>Chordata</taxon>
        <taxon>Craniata</taxon>
        <taxon>Vertebrata</taxon>
        <taxon>Euteleostomi</taxon>
        <taxon>Actinopterygii</taxon>
        <taxon>Neopterygii</taxon>
        <taxon>Teleostei</taxon>
        <taxon>Neoteleostei</taxon>
        <taxon>Acanthomorphata</taxon>
        <taxon>Eupercaria</taxon>
        <taxon>Perciformes</taxon>
        <taxon>Percoidei</taxon>
        <taxon>Percidae</taxon>
        <taxon>Luciopercinae</taxon>
        <taxon>Sander</taxon>
    </lineage>
</organism>
<dbReference type="InterPro" id="IPR043502">
    <property type="entry name" value="DNA/RNA_pol_sf"/>
</dbReference>
<dbReference type="SUPFAM" id="SSF56672">
    <property type="entry name" value="DNA/RNA polymerases"/>
    <property type="match status" value="1"/>
</dbReference>
<name>A0A8C9Z518_SANLU</name>
<dbReference type="PANTHER" id="PTHR33332">
    <property type="entry name" value="REVERSE TRANSCRIPTASE DOMAIN-CONTAINING PROTEIN"/>
    <property type="match status" value="1"/>
</dbReference>
<dbReference type="InterPro" id="IPR000477">
    <property type="entry name" value="RT_dom"/>
</dbReference>
<feature type="domain" description="Reverse transcriptase" evidence="1">
    <location>
        <begin position="193"/>
        <end position="403"/>
    </location>
</feature>
<evidence type="ECO:0000313" key="2">
    <source>
        <dbReference type="Ensembl" id="ENSSLUP00000034612.1"/>
    </source>
</evidence>
<reference evidence="2" key="2">
    <citation type="submission" date="2025-09" db="UniProtKB">
        <authorList>
            <consortium name="Ensembl"/>
        </authorList>
    </citation>
    <scope>IDENTIFICATION</scope>
</reference>
<dbReference type="CDD" id="cd01650">
    <property type="entry name" value="RT_nLTR_like"/>
    <property type="match status" value="1"/>
</dbReference>
<evidence type="ECO:0000259" key="1">
    <source>
        <dbReference type="PROSITE" id="PS50878"/>
    </source>
</evidence>
<dbReference type="Pfam" id="PF00078">
    <property type="entry name" value="RVT_1"/>
    <property type="match status" value="1"/>
</dbReference>
<dbReference type="Ensembl" id="ENSSLUT00000035686.1">
    <property type="protein sequence ID" value="ENSSLUP00000034612.1"/>
    <property type="gene ID" value="ENSSLUG00000015395.1"/>
</dbReference>
<reference evidence="2" key="1">
    <citation type="submission" date="2025-08" db="UniProtKB">
        <authorList>
            <consortium name="Ensembl"/>
        </authorList>
    </citation>
    <scope>IDENTIFICATION</scope>
</reference>
<proteinExistence type="predicted"/>
<evidence type="ECO:0000313" key="3">
    <source>
        <dbReference type="Proteomes" id="UP000694568"/>
    </source>
</evidence>
<accession>A0A8C9Z518</accession>
<protein>
    <recommendedName>
        <fullName evidence="1">Reverse transcriptase domain-containing protein</fullName>
    </recommendedName>
</protein>
<dbReference type="Proteomes" id="UP000694568">
    <property type="component" value="Unplaced"/>
</dbReference>
<dbReference type="GeneTree" id="ENSGT00980000198573"/>
<sequence length="403" mass="45904">MKQRKLAPWYNSHTRKLKQISPKLESKWRSTKLEESRLEWQDSLKTYRKTLRKARSDYYSSLIEENKNNPRFLFSTVARLTDSHSSIEPSIPIALSSDDFMSFFNDKIITIRDTIHHLLPPTSNGSPLTDRLLERTTRPDIYLDCFYPINPQQLMLKVSSANPSTCLLDPIPTRLLKEALPVVNTSLLDMINMSLLTGYVPQSFKVAVIKPLLKKPTLDPEVLANYRPISNLPFLSKILEKVVANQLCDFLHSNSLFEDFQSGFRKHHSTETALVKITNDLLTASDKGLVSVLVLLDLSAAFDTIDHTILLQRLEHLVGIKGIALSWFKSYFSDRSQFVNVNNKPSNYAKINHGVPQGSVLGPILFSLYMLPLGNIIRKHSINFHCYADDTQLYLSIKPDETS</sequence>
<dbReference type="AlphaFoldDB" id="A0A8C9Z518"/>
<keyword evidence="3" id="KW-1185">Reference proteome</keyword>
<dbReference type="PROSITE" id="PS50878">
    <property type="entry name" value="RT_POL"/>
    <property type="match status" value="1"/>
</dbReference>